<dbReference type="Gene3D" id="2.40.50.660">
    <property type="match status" value="1"/>
</dbReference>
<keyword evidence="1" id="KW-0472">Membrane</keyword>
<dbReference type="EMBL" id="JAJKFT010000010">
    <property type="protein sequence ID" value="MCC9630950.1"/>
    <property type="molecule type" value="Genomic_DNA"/>
</dbReference>
<sequence length="200" mass="21693">MKCESCSADIPPESERCEFCGSHVPRAPLVPASAPVPSRSEIFQRIKSSAEYQAAAIGQGLDTPAVPTALFFQTGFLAFFCCAAGFMTFIFALVAGPMCVFPLFMLAIGIFGLMKSGTTTYSYASAEATPVPAIITSKRVEMRGKRGTLAHYFATFEYESGERDEFPIWEQSLFGKLAEEDAGVLIRRGPVAVGFRRVAM</sequence>
<evidence type="ECO:0000313" key="3">
    <source>
        <dbReference type="Proteomes" id="UP001139103"/>
    </source>
</evidence>
<keyword evidence="1" id="KW-1133">Transmembrane helix</keyword>
<keyword evidence="3" id="KW-1185">Reference proteome</keyword>
<dbReference type="RefSeq" id="WP_230222512.1">
    <property type="nucleotide sequence ID" value="NZ_JAJKFT010000010.1"/>
</dbReference>
<evidence type="ECO:0000313" key="2">
    <source>
        <dbReference type="EMBL" id="MCC9630950.1"/>
    </source>
</evidence>
<organism evidence="2 3">
    <name type="scientific">Blastopirellula sediminis</name>
    <dbReference type="NCBI Taxonomy" id="2894196"/>
    <lineage>
        <taxon>Bacteria</taxon>
        <taxon>Pseudomonadati</taxon>
        <taxon>Planctomycetota</taxon>
        <taxon>Planctomycetia</taxon>
        <taxon>Pirellulales</taxon>
        <taxon>Pirellulaceae</taxon>
        <taxon>Blastopirellula</taxon>
    </lineage>
</organism>
<name>A0A9X1MRC0_9BACT</name>
<dbReference type="Proteomes" id="UP001139103">
    <property type="component" value="Unassembled WGS sequence"/>
</dbReference>
<proteinExistence type="predicted"/>
<reference evidence="2" key="1">
    <citation type="submission" date="2021-11" db="EMBL/GenBank/DDBJ databases">
        <title>Genome sequence.</title>
        <authorList>
            <person name="Sun Q."/>
        </authorList>
    </citation>
    <scope>NUCLEOTIDE SEQUENCE</scope>
    <source>
        <strain evidence="2">JC732</strain>
    </source>
</reference>
<dbReference type="AlphaFoldDB" id="A0A9X1MRC0"/>
<feature type="transmembrane region" description="Helical" evidence="1">
    <location>
        <begin position="76"/>
        <end position="106"/>
    </location>
</feature>
<keyword evidence="1" id="KW-0812">Transmembrane</keyword>
<evidence type="ECO:0000256" key="1">
    <source>
        <dbReference type="SAM" id="Phobius"/>
    </source>
</evidence>
<protein>
    <submittedName>
        <fullName evidence="2">DUF2500 domain-containing protein</fullName>
    </submittedName>
</protein>
<comment type="caution">
    <text evidence="2">The sequence shown here is derived from an EMBL/GenBank/DDBJ whole genome shotgun (WGS) entry which is preliminary data.</text>
</comment>
<gene>
    <name evidence="2" type="ORF">LOC68_21380</name>
</gene>
<accession>A0A9X1MRC0</accession>